<dbReference type="EMBL" id="PECK01000002">
    <property type="protein sequence ID" value="TDZ97379.1"/>
    <property type="molecule type" value="Genomic_DNA"/>
</dbReference>
<evidence type="ECO:0008006" key="6">
    <source>
        <dbReference type="Google" id="ProtNLM"/>
    </source>
</evidence>
<evidence type="ECO:0000313" key="2">
    <source>
        <dbReference type="EMBL" id="TDZ97379.1"/>
    </source>
</evidence>
<dbReference type="EMBL" id="PECM01000010">
    <property type="protein sequence ID" value="TEA01609.1"/>
    <property type="molecule type" value="Genomic_DNA"/>
</dbReference>
<dbReference type="AlphaFoldDB" id="A0A4R8SJW5"/>
<keyword evidence="1" id="KW-0812">Transmembrane</keyword>
<proteinExistence type="predicted"/>
<keyword evidence="1" id="KW-0472">Membrane</keyword>
<protein>
    <recommendedName>
        <fullName evidence="6">HTH cro/C1-type domain-containing protein</fullName>
    </recommendedName>
</protein>
<evidence type="ECO:0000256" key="1">
    <source>
        <dbReference type="SAM" id="Phobius"/>
    </source>
</evidence>
<gene>
    <name evidence="3" type="ORF">CCUG60883_04144</name>
    <name evidence="2" type="ORF">CCUG60885_00924</name>
</gene>
<dbReference type="Proteomes" id="UP000294844">
    <property type="component" value="Unassembled WGS sequence"/>
</dbReference>
<name>A0A4R8SJW5_9MYCO</name>
<dbReference type="OrthoDB" id="4763557at2"/>
<keyword evidence="1" id="KW-1133">Transmembrane helix</keyword>
<evidence type="ECO:0000313" key="3">
    <source>
        <dbReference type="EMBL" id="TEA01609.1"/>
    </source>
</evidence>
<sequence length="127" mass="14041">MPDLHVDPLNAELVELRFMAGRPSFRSISRAIGCSHTTVAKVFAPGALPSWEILDLVVRQLNGDVEVFRKLWCAAARKQENVVSGVQTATSARTRRIVSVFILATVAVCAGTLLIVIYPSMRQIRHR</sequence>
<dbReference type="RefSeq" id="WP_134145002.1">
    <property type="nucleotide sequence ID" value="NZ_PECK01000002.1"/>
</dbReference>
<reference evidence="4 5" key="1">
    <citation type="journal article" date="2019" name="Sci. Rep.">
        <title>Extended insight into the Mycobacterium chelonae-abscessus complex through whole genome sequencing of Mycobacterium salmoniphilum outbreak and Mycobacterium salmoniphilum-like strains.</title>
        <authorList>
            <person name="Behra P.R.K."/>
            <person name="Das S."/>
            <person name="Pettersson B.M.F."/>
            <person name="Shirreff L."/>
            <person name="DuCote T."/>
            <person name="Jacobsson K.G."/>
            <person name="Ennis D.G."/>
            <person name="Kirsebom L.A."/>
        </authorList>
    </citation>
    <scope>NUCLEOTIDE SEQUENCE [LARGE SCALE GENOMIC DNA]</scope>
    <source>
        <strain evidence="3 4">CCUG 60883</strain>
        <strain evidence="2 5">CCUG 60885</strain>
    </source>
</reference>
<keyword evidence="4" id="KW-1185">Reference proteome</keyword>
<evidence type="ECO:0000313" key="5">
    <source>
        <dbReference type="Proteomes" id="UP000295685"/>
    </source>
</evidence>
<feature type="transmembrane region" description="Helical" evidence="1">
    <location>
        <begin position="97"/>
        <end position="118"/>
    </location>
</feature>
<accession>A0A4R8SJW5</accession>
<comment type="caution">
    <text evidence="2">The sequence shown here is derived from an EMBL/GenBank/DDBJ whole genome shotgun (WGS) entry which is preliminary data.</text>
</comment>
<organism evidence="2 5">
    <name type="scientific">Mycobacteroides salmoniphilum</name>
    <dbReference type="NCBI Taxonomy" id="404941"/>
    <lineage>
        <taxon>Bacteria</taxon>
        <taxon>Bacillati</taxon>
        <taxon>Actinomycetota</taxon>
        <taxon>Actinomycetes</taxon>
        <taxon>Mycobacteriales</taxon>
        <taxon>Mycobacteriaceae</taxon>
        <taxon>Mycobacteroides</taxon>
    </lineage>
</organism>
<evidence type="ECO:0000313" key="4">
    <source>
        <dbReference type="Proteomes" id="UP000294844"/>
    </source>
</evidence>
<dbReference type="Proteomes" id="UP000295685">
    <property type="component" value="Unassembled WGS sequence"/>
</dbReference>